<protein>
    <submittedName>
        <fullName evidence="1">Uncharacterized protein</fullName>
    </submittedName>
</protein>
<evidence type="ECO:0000313" key="1">
    <source>
        <dbReference type="EMBL" id="WLJ25565.1"/>
    </source>
</evidence>
<organism evidence="1">
    <name type="scientific">Actinobacteria phage HS02</name>
    <dbReference type="NCBI Taxonomy" id="3056388"/>
    <lineage>
        <taxon>Viruses</taxon>
    </lineage>
</organism>
<reference evidence="1" key="1">
    <citation type="submission" date="2023-04" db="EMBL/GenBank/DDBJ databases">
        <title>The human skin virome in hidradenitis suppurativa patients.</title>
        <authorList>
            <person name="Jansen D."/>
        </authorList>
    </citation>
    <scope>NUCLEOTIDE SEQUENCE</scope>
    <source>
        <strain evidence="1">VC1_JansenPhageB</strain>
    </source>
</reference>
<name>A0AA49X3C8_9VIRU</name>
<dbReference type="EMBL" id="OQ890312">
    <property type="protein sequence ID" value="WLJ25565.1"/>
    <property type="molecule type" value="Genomic_DNA"/>
</dbReference>
<proteinExistence type="predicted"/>
<sequence>MGGPATSLRLHPPHHMKISPAVVAATTGL</sequence>
<accession>A0AA49X3C8</accession>